<feature type="transmembrane region" description="Helical" evidence="9">
    <location>
        <begin position="251"/>
        <end position="270"/>
    </location>
</feature>
<dbReference type="Pfam" id="PF00001">
    <property type="entry name" value="7tm_1"/>
    <property type="match status" value="1"/>
</dbReference>
<sequence>MRPAAAASGVAAFVTPRYDDDEMGSVTMRGGDNVTPAATTMDVEHFVFVDFQHAAKETGVNCTKWIAAYICLNDTVTFEGGGGLECVRREGLGGEAPGLAAYTWLLITMLVVGVVGNLLNLVALRHPMMHFQTGMHVYLSALAVSDLFIIVCVAPCVFQAFVVDHLPLFYSPTMAVMLMCSYALTMTFKVASNFIIATLSCMRCLAVWHPLRFNASMTVGRAKLSVLILYVASCVVNLPRVTEMRVRDCEYGGTTYGAMYYTSVGASWYFSVLYYLLLAIVFVILPFVVIAVSNAVLLCCLWRARRQRAGLYSGEQRASAECRITTLMLAATVVFFVTELPLATYAFVRGLRIVAVTDSNASRLLVNRLAATTGFLSLSHSVFSFVLYGCCSKQFRAALRASCSHAHRVYVSGPHTATSSLSPIASVSDVNKRAGHDQPPNVQLVLAKQPKQQQQQQQERKKEEGEEEGGRSRSPAIIDQQHGDKMNGRRVQTRQTAERTREEWLKQNGFLMDCTRL</sequence>
<dbReference type="RefSeq" id="XP_014667018.1">
    <property type="nucleotide sequence ID" value="XM_014811532.1"/>
</dbReference>
<keyword evidence="3 9" id="KW-1133">Transmembrane helix</keyword>
<dbReference type="PANTHER" id="PTHR24243:SF208">
    <property type="entry name" value="PYROKININ-1 RECEPTOR"/>
    <property type="match status" value="1"/>
</dbReference>
<evidence type="ECO:0000256" key="8">
    <source>
        <dbReference type="SAM" id="MobiDB-lite"/>
    </source>
</evidence>
<keyword evidence="11" id="KW-1185">Reference proteome</keyword>
<protein>
    <submittedName>
        <fullName evidence="12">Prostacyclin receptor-like</fullName>
    </submittedName>
</protein>
<keyword evidence="6" id="KW-0675">Receptor</keyword>
<evidence type="ECO:0000256" key="9">
    <source>
        <dbReference type="SAM" id="Phobius"/>
    </source>
</evidence>
<comment type="subcellular location">
    <subcellularLocation>
        <location evidence="1">Membrane</location>
        <topology evidence="1">Multi-pass membrane protein</topology>
    </subcellularLocation>
</comment>
<keyword evidence="4" id="KW-0297">G-protein coupled receptor</keyword>
<proteinExistence type="predicted"/>
<feature type="transmembrane region" description="Helical" evidence="9">
    <location>
        <begin position="101"/>
        <end position="124"/>
    </location>
</feature>
<keyword evidence="5 9" id="KW-0472">Membrane</keyword>
<dbReference type="GeneID" id="106808703"/>
<evidence type="ECO:0000256" key="1">
    <source>
        <dbReference type="ARBA" id="ARBA00004141"/>
    </source>
</evidence>
<evidence type="ECO:0000256" key="3">
    <source>
        <dbReference type="ARBA" id="ARBA00022989"/>
    </source>
</evidence>
<evidence type="ECO:0000313" key="12">
    <source>
        <dbReference type="RefSeq" id="XP_014667018.1"/>
    </source>
</evidence>
<dbReference type="PROSITE" id="PS50262">
    <property type="entry name" value="G_PROTEIN_RECEP_F1_2"/>
    <property type="match status" value="1"/>
</dbReference>
<evidence type="ECO:0000256" key="4">
    <source>
        <dbReference type="ARBA" id="ARBA00023040"/>
    </source>
</evidence>
<keyword evidence="7" id="KW-0807">Transducer</keyword>
<name>A0ABM1E497_PRICU</name>
<evidence type="ECO:0000256" key="7">
    <source>
        <dbReference type="ARBA" id="ARBA00023224"/>
    </source>
</evidence>
<dbReference type="Gene3D" id="1.20.1070.10">
    <property type="entry name" value="Rhodopsin 7-helix transmembrane proteins"/>
    <property type="match status" value="1"/>
</dbReference>
<feature type="compositionally biased region" description="Basic and acidic residues" evidence="8">
    <location>
        <begin position="458"/>
        <end position="471"/>
    </location>
</feature>
<feature type="transmembrane region" description="Helical" evidence="9">
    <location>
        <begin position="324"/>
        <end position="348"/>
    </location>
</feature>
<dbReference type="InterPro" id="IPR000276">
    <property type="entry name" value="GPCR_Rhodpsn"/>
</dbReference>
<dbReference type="Proteomes" id="UP000695022">
    <property type="component" value="Unplaced"/>
</dbReference>
<organism evidence="11 12">
    <name type="scientific">Priapulus caudatus</name>
    <name type="common">Priapulid worm</name>
    <dbReference type="NCBI Taxonomy" id="37621"/>
    <lineage>
        <taxon>Eukaryota</taxon>
        <taxon>Metazoa</taxon>
        <taxon>Ecdysozoa</taxon>
        <taxon>Scalidophora</taxon>
        <taxon>Priapulida</taxon>
        <taxon>Priapulimorpha</taxon>
        <taxon>Priapulimorphida</taxon>
        <taxon>Priapulidae</taxon>
        <taxon>Priapulus</taxon>
    </lineage>
</organism>
<keyword evidence="2 9" id="KW-0812">Transmembrane</keyword>
<evidence type="ECO:0000256" key="6">
    <source>
        <dbReference type="ARBA" id="ARBA00023170"/>
    </source>
</evidence>
<feature type="transmembrane region" description="Helical" evidence="9">
    <location>
        <begin position="276"/>
        <end position="304"/>
    </location>
</feature>
<feature type="region of interest" description="Disordered" evidence="8">
    <location>
        <begin position="447"/>
        <end position="508"/>
    </location>
</feature>
<gene>
    <name evidence="12" type="primary">LOC106808703</name>
</gene>
<feature type="domain" description="G-protein coupled receptors family 1 profile" evidence="10">
    <location>
        <begin position="116"/>
        <end position="388"/>
    </location>
</feature>
<feature type="compositionally biased region" description="Basic and acidic residues" evidence="8">
    <location>
        <begin position="496"/>
        <end position="505"/>
    </location>
</feature>
<accession>A0ABM1E497</accession>
<dbReference type="SUPFAM" id="SSF81321">
    <property type="entry name" value="Family A G protein-coupled receptor-like"/>
    <property type="match status" value="1"/>
</dbReference>
<dbReference type="InterPro" id="IPR017452">
    <property type="entry name" value="GPCR_Rhodpsn_7TM"/>
</dbReference>
<dbReference type="PRINTS" id="PR00237">
    <property type="entry name" value="GPCRRHODOPSN"/>
</dbReference>
<dbReference type="CDD" id="cd14978">
    <property type="entry name" value="7tmA_FMRFamide_R-like"/>
    <property type="match status" value="1"/>
</dbReference>
<dbReference type="PANTHER" id="PTHR24243">
    <property type="entry name" value="G-PROTEIN COUPLED RECEPTOR"/>
    <property type="match status" value="1"/>
</dbReference>
<feature type="transmembrane region" description="Helical" evidence="9">
    <location>
        <begin position="368"/>
        <end position="390"/>
    </location>
</feature>
<feature type="transmembrane region" description="Helical" evidence="9">
    <location>
        <begin position="136"/>
        <end position="162"/>
    </location>
</feature>
<evidence type="ECO:0000259" key="10">
    <source>
        <dbReference type="PROSITE" id="PS50262"/>
    </source>
</evidence>
<reference evidence="12" key="1">
    <citation type="submission" date="2025-08" db="UniProtKB">
        <authorList>
            <consortium name="RefSeq"/>
        </authorList>
    </citation>
    <scope>IDENTIFICATION</scope>
</reference>
<evidence type="ECO:0000313" key="11">
    <source>
        <dbReference type="Proteomes" id="UP000695022"/>
    </source>
</evidence>
<evidence type="ECO:0000256" key="2">
    <source>
        <dbReference type="ARBA" id="ARBA00022692"/>
    </source>
</evidence>
<evidence type="ECO:0000256" key="5">
    <source>
        <dbReference type="ARBA" id="ARBA00023136"/>
    </source>
</evidence>